<feature type="coiled-coil region" evidence="7">
    <location>
        <begin position="251"/>
        <end position="278"/>
    </location>
</feature>
<dbReference type="PANTHER" id="PTHR43711:SF26">
    <property type="entry name" value="SENSOR HISTIDINE KINASE RCSC"/>
    <property type="match status" value="1"/>
</dbReference>
<evidence type="ECO:0000256" key="8">
    <source>
        <dbReference type="SAM" id="Phobius"/>
    </source>
</evidence>
<dbReference type="OrthoDB" id="9809766at2"/>
<protein>
    <recommendedName>
        <fullName evidence="2">histidine kinase</fullName>
        <ecNumber evidence="2">2.7.13.3</ecNumber>
    </recommendedName>
</protein>
<keyword evidence="8" id="KW-0472">Membrane</keyword>
<dbReference type="PANTHER" id="PTHR43711">
    <property type="entry name" value="TWO-COMPONENT HISTIDINE KINASE"/>
    <property type="match status" value="1"/>
</dbReference>
<evidence type="ECO:0000313" key="10">
    <source>
        <dbReference type="EMBL" id="TPH18050.1"/>
    </source>
</evidence>
<dbReference type="InterPro" id="IPR003661">
    <property type="entry name" value="HisK_dim/P_dom"/>
</dbReference>
<dbReference type="InterPro" id="IPR005467">
    <property type="entry name" value="His_kinase_dom"/>
</dbReference>
<dbReference type="Pfam" id="PF00512">
    <property type="entry name" value="HisKA"/>
    <property type="match status" value="1"/>
</dbReference>
<evidence type="ECO:0000256" key="5">
    <source>
        <dbReference type="ARBA" id="ARBA00022777"/>
    </source>
</evidence>
<keyword evidence="7" id="KW-0175">Coiled coil</keyword>
<reference evidence="10 11" key="1">
    <citation type="submission" date="2019-01" db="EMBL/GenBank/DDBJ databases">
        <title>Litorilituus lipolytica sp. nov., isolated from intertidal sand of the Yellow Sea in China.</title>
        <authorList>
            <person name="Liu A."/>
        </authorList>
    </citation>
    <scope>NUCLEOTIDE SEQUENCE [LARGE SCALE GENOMIC DNA]</scope>
    <source>
        <strain evidence="10 11">RZ04</strain>
    </source>
</reference>
<evidence type="ECO:0000313" key="11">
    <source>
        <dbReference type="Proteomes" id="UP000315303"/>
    </source>
</evidence>
<keyword evidence="8" id="KW-1133">Transmembrane helix</keyword>
<keyword evidence="4" id="KW-0808">Transferase</keyword>
<evidence type="ECO:0000256" key="1">
    <source>
        <dbReference type="ARBA" id="ARBA00000085"/>
    </source>
</evidence>
<dbReference type="InterPro" id="IPR036097">
    <property type="entry name" value="HisK_dim/P_sf"/>
</dbReference>
<evidence type="ECO:0000256" key="2">
    <source>
        <dbReference type="ARBA" id="ARBA00012438"/>
    </source>
</evidence>
<keyword evidence="11" id="KW-1185">Reference proteome</keyword>
<dbReference type="EC" id="2.7.13.3" evidence="2"/>
<dbReference type="Gene3D" id="3.30.565.10">
    <property type="entry name" value="Histidine kinase-like ATPase, C-terminal domain"/>
    <property type="match status" value="1"/>
</dbReference>
<dbReference type="SMART" id="SM00387">
    <property type="entry name" value="HATPase_c"/>
    <property type="match status" value="1"/>
</dbReference>
<dbReference type="EMBL" id="SAWY01000005">
    <property type="protein sequence ID" value="TPH18050.1"/>
    <property type="molecule type" value="Genomic_DNA"/>
</dbReference>
<dbReference type="SUPFAM" id="SSF55874">
    <property type="entry name" value="ATPase domain of HSP90 chaperone/DNA topoisomerase II/histidine kinase"/>
    <property type="match status" value="1"/>
</dbReference>
<evidence type="ECO:0000259" key="9">
    <source>
        <dbReference type="PROSITE" id="PS50109"/>
    </source>
</evidence>
<dbReference type="PROSITE" id="PS50109">
    <property type="entry name" value="HIS_KIN"/>
    <property type="match status" value="1"/>
</dbReference>
<dbReference type="Gene3D" id="1.10.287.130">
    <property type="match status" value="1"/>
</dbReference>
<keyword evidence="8" id="KW-0812">Transmembrane</keyword>
<evidence type="ECO:0000256" key="4">
    <source>
        <dbReference type="ARBA" id="ARBA00022679"/>
    </source>
</evidence>
<dbReference type="AlphaFoldDB" id="A0A502L267"/>
<keyword evidence="6" id="KW-0902">Two-component regulatory system</keyword>
<evidence type="ECO:0000256" key="6">
    <source>
        <dbReference type="ARBA" id="ARBA00023012"/>
    </source>
</evidence>
<feature type="domain" description="Histidine kinase" evidence="9">
    <location>
        <begin position="299"/>
        <end position="517"/>
    </location>
</feature>
<dbReference type="GO" id="GO:0000155">
    <property type="term" value="F:phosphorelay sensor kinase activity"/>
    <property type="evidence" value="ECO:0007669"/>
    <property type="project" value="InterPro"/>
</dbReference>
<dbReference type="CDD" id="cd00082">
    <property type="entry name" value="HisKA"/>
    <property type="match status" value="1"/>
</dbReference>
<comment type="caution">
    <text evidence="10">The sequence shown here is derived from an EMBL/GenBank/DDBJ whole genome shotgun (WGS) entry which is preliminary data.</text>
</comment>
<dbReference type="InterPro" id="IPR004358">
    <property type="entry name" value="Sig_transdc_His_kin-like_C"/>
</dbReference>
<name>A0A502L267_9GAMM</name>
<proteinExistence type="predicted"/>
<comment type="catalytic activity">
    <reaction evidence="1">
        <text>ATP + protein L-histidine = ADP + protein N-phospho-L-histidine.</text>
        <dbReference type="EC" id="2.7.13.3"/>
    </reaction>
</comment>
<organism evidence="10 11">
    <name type="scientific">Litorilituus lipolyticus</name>
    <dbReference type="NCBI Taxonomy" id="2491017"/>
    <lineage>
        <taxon>Bacteria</taxon>
        <taxon>Pseudomonadati</taxon>
        <taxon>Pseudomonadota</taxon>
        <taxon>Gammaproteobacteria</taxon>
        <taxon>Alteromonadales</taxon>
        <taxon>Colwelliaceae</taxon>
        <taxon>Litorilituus</taxon>
    </lineage>
</organism>
<dbReference type="InterPro" id="IPR050736">
    <property type="entry name" value="Sensor_HK_Regulatory"/>
</dbReference>
<accession>A0A502L267</accession>
<evidence type="ECO:0000256" key="7">
    <source>
        <dbReference type="SAM" id="Coils"/>
    </source>
</evidence>
<dbReference type="CDD" id="cd16922">
    <property type="entry name" value="HATPase_EvgS-ArcB-TorS-like"/>
    <property type="match status" value="1"/>
</dbReference>
<dbReference type="PRINTS" id="PR00344">
    <property type="entry name" value="BCTRLSENSOR"/>
</dbReference>
<sequence>MMKFSHLFSYKSSFKSQLIGLFLFMVIILALTTSALTAWQSSKTISEATIENGLQITHNFAEQSVLALLTGSIENANEAIASTLGFRAIMAVSIFNTKGEVLLSSESIVINDLVSDINALKNHSQLIHESDKFWVFSSPVYLQNEQYDSELIEPDSEMPAHELLGYVLVEYSKKELHQIQRTIFISNIVTGCIIALLLALLMRFIITKMTKPLLTLSQTMETARETGRYPKATVSGALELRQIAHAYNQLMAILEVQNAELAKSRDNLESEVEIRTQELVVARDGALTASRHKSEFLANISHELRTPLQAIIGYTDLVREDLELECMDAQVEDLNKSIRSANNLLALINNILDLAKIEAGRMDLHAKETDIQLLLSETIDTITPMAAANNNKLTMDVGELATTLFIDRQKLMQVFLNLLSNACKFTKNGEITFHIHNDLAFLYFSVKDTGVGIAKEMIDFIFEQFTQVDGSQTRRFEGTGLGMAITQNFCQLMGGKLTVNSEINVGSTFSVKIPLVWDEREISDTK</sequence>
<dbReference type="InterPro" id="IPR003594">
    <property type="entry name" value="HATPase_dom"/>
</dbReference>
<evidence type="ECO:0000256" key="3">
    <source>
        <dbReference type="ARBA" id="ARBA00022553"/>
    </source>
</evidence>
<keyword evidence="3" id="KW-0597">Phosphoprotein</keyword>
<dbReference type="RefSeq" id="WP_140601655.1">
    <property type="nucleotide sequence ID" value="NZ_SAWY01000005.1"/>
</dbReference>
<dbReference type="Proteomes" id="UP000315303">
    <property type="component" value="Unassembled WGS sequence"/>
</dbReference>
<dbReference type="Pfam" id="PF02518">
    <property type="entry name" value="HATPase_c"/>
    <property type="match status" value="1"/>
</dbReference>
<dbReference type="SMART" id="SM00388">
    <property type="entry name" value="HisKA"/>
    <property type="match status" value="1"/>
</dbReference>
<gene>
    <name evidence="10" type="ORF">EPA86_02740</name>
</gene>
<feature type="transmembrane region" description="Helical" evidence="8">
    <location>
        <begin position="183"/>
        <end position="206"/>
    </location>
</feature>
<dbReference type="FunFam" id="3.30.565.10:FF:000010">
    <property type="entry name" value="Sensor histidine kinase RcsC"/>
    <property type="match status" value="1"/>
</dbReference>
<dbReference type="SUPFAM" id="SSF47384">
    <property type="entry name" value="Homodimeric domain of signal transducing histidine kinase"/>
    <property type="match status" value="1"/>
</dbReference>
<keyword evidence="5" id="KW-0418">Kinase</keyword>
<dbReference type="InterPro" id="IPR036890">
    <property type="entry name" value="HATPase_C_sf"/>
</dbReference>